<dbReference type="PROSITE" id="PS51257">
    <property type="entry name" value="PROKAR_LIPOPROTEIN"/>
    <property type="match status" value="1"/>
</dbReference>
<gene>
    <name evidence="2" type="primary">lptC</name>
    <name evidence="2" type="ORF">ACFOMD_16880</name>
</gene>
<dbReference type="Proteomes" id="UP001595615">
    <property type="component" value="Unassembled WGS sequence"/>
</dbReference>
<evidence type="ECO:0000256" key="1">
    <source>
        <dbReference type="SAM" id="Phobius"/>
    </source>
</evidence>
<dbReference type="Pfam" id="PF06835">
    <property type="entry name" value="LptC"/>
    <property type="match status" value="1"/>
</dbReference>
<proteinExistence type="predicted"/>
<name>A0ABV7XFM5_9SPHN</name>
<keyword evidence="3" id="KW-1185">Reference proteome</keyword>
<dbReference type="EMBL" id="JBHRXV010000012">
    <property type="protein sequence ID" value="MFC3714245.1"/>
    <property type="molecule type" value="Genomic_DNA"/>
</dbReference>
<protein>
    <submittedName>
        <fullName evidence="2">LPS export ABC transporter periplasmic protein LptC</fullName>
    </submittedName>
</protein>
<sequence length="199" mass="21176">MRANAAPPGGSWDRTVAILKLALPAGAAAVLAACLIWPLTSQQEFSFILSKDRVAEAQERLRMDRAVYRGEDSKGQPFTIRAASAVQKTSDTPIVELRAISAELRTADGPARADADVGRYDLERERIDVVGPVKLRSAAGYALDTSDVSLDLATRKVTGSGKVDGKMPLGAFTAGRLTADVNGRSVVLDKGASLRIVQR</sequence>
<accession>A0ABV7XFM5</accession>
<feature type="transmembrane region" description="Helical" evidence="1">
    <location>
        <begin position="21"/>
        <end position="40"/>
    </location>
</feature>
<organism evidence="2 3">
    <name type="scientific">Sphingoaurantiacus capsulatus</name>
    <dbReference type="NCBI Taxonomy" id="1771310"/>
    <lineage>
        <taxon>Bacteria</taxon>
        <taxon>Pseudomonadati</taxon>
        <taxon>Pseudomonadota</taxon>
        <taxon>Alphaproteobacteria</taxon>
        <taxon>Sphingomonadales</taxon>
        <taxon>Sphingosinicellaceae</taxon>
        <taxon>Sphingoaurantiacus</taxon>
    </lineage>
</organism>
<dbReference type="RefSeq" id="WP_380863547.1">
    <property type="nucleotide sequence ID" value="NZ_JBHRXV010000012.1"/>
</dbReference>
<keyword evidence="1" id="KW-0472">Membrane</keyword>
<keyword evidence="1" id="KW-1133">Transmembrane helix</keyword>
<comment type="caution">
    <text evidence="2">The sequence shown here is derived from an EMBL/GenBank/DDBJ whole genome shotgun (WGS) entry which is preliminary data.</text>
</comment>
<reference evidence="3" key="1">
    <citation type="journal article" date="2019" name="Int. J. Syst. Evol. Microbiol.">
        <title>The Global Catalogue of Microorganisms (GCM) 10K type strain sequencing project: providing services to taxonomists for standard genome sequencing and annotation.</title>
        <authorList>
            <consortium name="The Broad Institute Genomics Platform"/>
            <consortium name="The Broad Institute Genome Sequencing Center for Infectious Disease"/>
            <person name="Wu L."/>
            <person name="Ma J."/>
        </authorList>
    </citation>
    <scope>NUCLEOTIDE SEQUENCE [LARGE SCALE GENOMIC DNA]</scope>
    <source>
        <strain evidence="3">KCTC 42644</strain>
    </source>
</reference>
<evidence type="ECO:0000313" key="2">
    <source>
        <dbReference type="EMBL" id="MFC3714245.1"/>
    </source>
</evidence>
<keyword evidence="1" id="KW-0812">Transmembrane</keyword>
<evidence type="ECO:0000313" key="3">
    <source>
        <dbReference type="Proteomes" id="UP001595615"/>
    </source>
</evidence>
<dbReference type="InterPro" id="IPR010664">
    <property type="entry name" value="LipoPS_assembly_LptC-rel"/>
</dbReference>